<dbReference type="EMBL" id="PVUF01000009">
    <property type="protein sequence ID" value="PRZ46683.1"/>
    <property type="molecule type" value="Genomic_DNA"/>
</dbReference>
<gene>
    <name evidence="2" type="ORF">CLV89_10996</name>
</gene>
<sequence length="288" mass="32343">MAETLIEDIGFAAADGWPLAGTLYHSQAEATHAVMMSAGTGFPRRFYRHFAQYLAGRGAMVLTYDYRGIGGSFNAGHGFANIEYSDWGRYDMSAAVDVLARVAGDLPLTHVAHSVGGHFLGLMPNQSRLLRHAFLSIGTGYWGGHHWRNIPKELYFWWGLGSYSLWRHKAVMPIGGWQGEALPPRLFRTWRRWSHRRGYFQPDLEGALHPQAYAEVNAPIRSWIFSDDPIATRASGRDLLAVYPSADTELVVRSPREYGVNRIGHEGAFRPGREALWDEVSGWLERGL</sequence>
<evidence type="ECO:0000313" key="3">
    <source>
        <dbReference type="Proteomes" id="UP000237718"/>
    </source>
</evidence>
<evidence type="ECO:0000313" key="2">
    <source>
        <dbReference type="EMBL" id="PRZ46683.1"/>
    </source>
</evidence>
<comment type="caution">
    <text evidence="2">The sequence shown here is derived from an EMBL/GenBank/DDBJ whole genome shotgun (WGS) entry which is preliminary data.</text>
</comment>
<name>A0A2T1ADK8_TRISK</name>
<protein>
    <submittedName>
        <fullName evidence="2">Putative alpha/beta hydrolase</fullName>
    </submittedName>
</protein>
<organism evidence="2 3">
    <name type="scientific">Tritonibacter scottomollicae</name>
    <name type="common">Epibacterium scottomollicae</name>
    <dbReference type="NCBI Taxonomy" id="483013"/>
    <lineage>
        <taxon>Bacteria</taxon>
        <taxon>Pseudomonadati</taxon>
        <taxon>Pseudomonadota</taxon>
        <taxon>Alphaproteobacteria</taxon>
        <taxon>Rhodobacterales</taxon>
        <taxon>Paracoccaceae</taxon>
        <taxon>Tritonibacter</taxon>
    </lineage>
</organism>
<dbReference type="Pfam" id="PF12146">
    <property type="entry name" value="Hydrolase_4"/>
    <property type="match status" value="1"/>
</dbReference>
<proteinExistence type="predicted"/>
<accession>A0A2T1ADK8</accession>
<evidence type="ECO:0000259" key="1">
    <source>
        <dbReference type="Pfam" id="PF12146"/>
    </source>
</evidence>
<dbReference type="SUPFAM" id="SSF53474">
    <property type="entry name" value="alpha/beta-Hydrolases"/>
    <property type="match status" value="1"/>
</dbReference>
<dbReference type="GO" id="GO:0016787">
    <property type="term" value="F:hydrolase activity"/>
    <property type="evidence" value="ECO:0007669"/>
    <property type="project" value="UniProtKB-KW"/>
</dbReference>
<keyword evidence="2" id="KW-0378">Hydrolase</keyword>
<dbReference type="Proteomes" id="UP000237718">
    <property type="component" value="Unassembled WGS sequence"/>
</dbReference>
<dbReference type="RefSeq" id="WP_243395023.1">
    <property type="nucleotide sequence ID" value="NZ_PVUF01000009.1"/>
</dbReference>
<feature type="domain" description="Serine aminopeptidase S33" evidence="1">
    <location>
        <begin position="30"/>
        <end position="119"/>
    </location>
</feature>
<dbReference type="InterPro" id="IPR029058">
    <property type="entry name" value="AB_hydrolase_fold"/>
</dbReference>
<reference evidence="2 3" key="1">
    <citation type="submission" date="2018-03" db="EMBL/GenBank/DDBJ databases">
        <title>Genomic Encyclopedia of Archaeal and Bacterial Type Strains, Phase II (KMG-II): from individual species to whole genera.</title>
        <authorList>
            <person name="Goeker M."/>
        </authorList>
    </citation>
    <scope>NUCLEOTIDE SEQUENCE [LARGE SCALE GENOMIC DNA]</scope>
    <source>
        <strain evidence="2 3">DSM 25328</strain>
    </source>
</reference>
<dbReference type="PIRSF" id="PIRSF037442">
    <property type="entry name" value="UCP037442_abhydr"/>
    <property type="match status" value="1"/>
</dbReference>
<dbReference type="Gene3D" id="3.40.50.1820">
    <property type="entry name" value="alpha/beta hydrolase"/>
    <property type="match status" value="1"/>
</dbReference>
<dbReference type="InterPro" id="IPR017208">
    <property type="entry name" value="UCP037442_abhydr"/>
</dbReference>
<dbReference type="InterPro" id="IPR022742">
    <property type="entry name" value="Hydrolase_4"/>
</dbReference>
<dbReference type="AlphaFoldDB" id="A0A2T1ADK8"/>